<dbReference type="PANTHER" id="PTHR33129">
    <property type="entry name" value="PROTEIN KINASE DOMAIN-CONTAINING PROTEIN-RELATED"/>
    <property type="match status" value="1"/>
</dbReference>
<gene>
    <name evidence="2" type="ORF">FCALED_LOCUS13189</name>
</gene>
<keyword evidence="3" id="KW-1185">Reference proteome</keyword>
<feature type="coiled-coil region" evidence="1">
    <location>
        <begin position="47"/>
        <end position="74"/>
    </location>
</feature>
<feature type="non-terminal residue" evidence="2">
    <location>
        <position position="352"/>
    </location>
</feature>
<evidence type="ECO:0000256" key="1">
    <source>
        <dbReference type="SAM" id="Coils"/>
    </source>
</evidence>
<dbReference type="Proteomes" id="UP000789570">
    <property type="component" value="Unassembled WGS sequence"/>
</dbReference>
<sequence>MSTIFKEINNLPFDDNKKADLLDFFTNRDTTRVETVLLATEKDEVKVNYLRKHAKSLRDNLDEHQEDKDETSIIYICKCYRDLAKIAFDKKTKKRLRISSNPESYQKNSNAWYIVNAKIPVKVNARTILLCSSRKDLYRDFDKFGLLTIQFMPVWRRREIDECRDKIFYNIEKENVEELFLKWRGIPRFVLEQANDKGYQDMFEKAINKYSIEIFKYISESTDIDKMSHKLIHIYTNLPFTDEVKDENEMDLDTILTIPNDVMLDQHSEGPYTKSIVRFTSNFVKQEVTKILEEDIKNKLRTETNLSLKAGISNSLLGMLFEQIAHRMLCDGGIFKTRSLELNGLEKVLVIN</sequence>
<accession>A0A9N9EU69</accession>
<dbReference type="PANTHER" id="PTHR33129:SF1">
    <property type="entry name" value="ATP-BINDING PROTEIN"/>
    <property type="match status" value="1"/>
</dbReference>
<dbReference type="AlphaFoldDB" id="A0A9N9EU69"/>
<organism evidence="2 3">
    <name type="scientific">Funneliformis caledonium</name>
    <dbReference type="NCBI Taxonomy" id="1117310"/>
    <lineage>
        <taxon>Eukaryota</taxon>
        <taxon>Fungi</taxon>
        <taxon>Fungi incertae sedis</taxon>
        <taxon>Mucoromycota</taxon>
        <taxon>Glomeromycotina</taxon>
        <taxon>Glomeromycetes</taxon>
        <taxon>Glomerales</taxon>
        <taxon>Glomeraceae</taxon>
        <taxon>Funneliformis</taxon>
    </lineage>
</organism>
<reference evidence="2" key="1">
    <citation type="submission" date="2021-06" db="EMBL/GenBank/DDBJ databases">
        <authorList>
            <person name="Kallberg Y."/>
            <person name="Tangrot J."/>
            <person name="Rosling A."/>
        </authorList>
    </citation>
    <scope>NUCLEOTIDE SEQUENCE</scope>
    <source>
        <strain evidence="2">UK204</strain>
    </source>
</reference>
<dbReference type="OrthoDB" id="19861at2759"/>
<protein>
    <submittedName>
        <fullName evidence="2">5691_t:CDS:1</fullName>
    </submittedName>
</protein>
<dbReference type="EMBL" id="CAJVPQ010007307">
    <property type="protein sequence ID" value="CAG8695383.1"/>
    <property type="molecule type" value="Genomic_DNA"/>
</dbReference>
<comment type="caution">
    <text evidence="2">The sequence shown here is derived from an EMBL/GenBank/DDBJ whole genome shotgun (WGS) entry which is preliminary data.</text>
</comment>
<evidence type="ECO:0000313" key="2">
    <source>
        <dbReference type="EMBL" id="CAG8695383.1"/>
    </source>
</evidence>
<evidence type="ECO:0000313" key="3">
    <source>
        <dbReference type="Proteomes" id="UP000789570"/>
    </source>
</evidence>
<keyword evidence="1" id="KW-0175">Coiled coil</keyword>
<dbReference type="InterPro" id="IPR052980">
    <property type="entry name" value="Crinkler_effector"/>
</dbReference>
<proteinExistence type="predicted"/>
<name>A0A9N9EU69_9GLOM</name>